<dbReference type="PANTHER" id="PTHR33397:SF5">
    <property type="entry name" value="RNASE YUTE-RELATED"/>
    <property type="match status" value="1"/>
</dbReference>
<dbReference type="RefSeq" id="WP_123575537.1">
    <property type="nucleotide sequence ID" value="NZ_RKHG01000001.1"/>
</dbReference>
<dbReference type="Gene3D" id="1.20.120.580">
    <property type="entry name" value="bsu32300-like"/>
    <property type="match status" value="1"/>
</dbReference>
<dbReference type="PANTHER" id="PTHR33397">
    <property type="entry name" value="UPF0331 PROTEIN YUTE"/>
    <property type="match status" value="1"/>
</dbReference>
<keyword evidence="3" id="KW-0378">Hydrolase</keyword>
<evidence type="ECO:0000256" key="4">
    <source>
        <dbReference type="ARBA" id="ARBA00024207"/>
    </source>
</evidence>
<evidence type="ECO:0000256" key="1">
    <source>
        <dbReference type="ARBA" id="ARBA00022649"/>
    </source>
</evidence>
<dbReference type="InterPro" id="IPR052379">
    <property type="entry name" value="Type_VII_TA_RNase"/>
</dbReference>
<accession>A0A3N1ZUB2</accession>
<keyword evidence="2" id="KW-0540">Nuclease</keyword>
<protein>
    <submittedName>
        <fullName evidence="5">Uncharacterized protein YutE (UPF0331/DUF86 family)</fullName>
    </submittedName>
</protein>
<dbReference type="NCBIfam" id="NF047751">
    <property type="entry name" value="HepT_toxin"/>
    <property type="match status" value="1"/>
</dbReference>
<organism evidence="5 6">
    <name type="scientific">Luteococcus japonicus</name>
    <dbReference type="NCBI Taxonomy" id="33984"/>
    <lineage>
        <taxon>Bacteria</taxon>
        <taxon>Bacillati</taxon>
        <taxon>Actinomycetota</taxon>
        <taxon>Actinomycetes</taxon>
        <taxon>Propionibacteriales</taxon>
        <taxon>Propionibacteriaceae</taxon>
        <taxon>Luteococcus</taxon>
    </lineage>
</organism>
<dbReference type="GO" id="GO:0016787">
    <property type="term" value="F:hydrolase activity"/>
    <property type="evidence" value="ECO:0007669"/>
    <property type="project" value="UniProtKB-KW"/>
</dbReference>
<evidence type="ECO:0000313" key="5">
    <source>
        <dbReference type="EMBL" id="ROR54429.1"/>
    </source>
</evidence>
<comment type="caution">
    <text evidence="5">The sequence shown here is derived from an EMBL/GenBank/DDBJ whole genome shotgun (WGS) entry which is preliminary data.</text>
</comment>
<dbReference type="GO" id="GO:0110001">
    <property type="term" value="C:toxin-antitoxin complex"/>
    <property type="evidence" value="ECO:0007669"/>
    <property type="project" value="InterPro"/>
</dbReference>
<proteinExistence type="inferred from homology"/>
<dbReference type="InterPro" id="IPR037038">
    <property type="entry name" value="HepT-like_sf"/>
</dbReference>
<evidence type="ECO:0000256" key="2">
    <source>
        <dbReference type="ARBA" id="ARBA00022722"/>
    </source>
</evidence>
<gene>
    <name evidence="5" type="ORF">EDD41_1636</name>
</gene>
<dbReference type="InterPro" id="IPR008201">
    <property type="entry name" value="HepT-like"/>
</dbReference>
<dbReference type="AlphaFoldDB" id="A0A3N1ZUB2"/>
<name>A0A3N1ZUB2_9ACTN</name>
<sequence length="145" mass="15742">MSPSDLSAETVVVRLQLMRQLLDALDQVGTVDAQVLADDAIKRLAIERILTQLVEFAADVNQHVASTTGGTVATSYRESFDLAVKSGLITRDLADALKPSVGLRNVLVHEYVGVDFGIVAASVPVAREQYGEYVRMVAQWLAQSR</sequence>
<reference evidence="5 6" key="1">
    <citation type="submission" date="2018-11" db="EMBL/GenBank/DDBJ databases">
        <title>Sequencing the genomes of 1000 actinobacteria strains.</title>
        <authorList>
            <person name="Klenk H.-P."/>
        </authorList>
    </citation>
    <scope>NUCLEOTIDE SEQUENCE [LARGE SCALE GENOMIC DNA]</scope>
    <source>
        <strain evidence="5 6">DSM 10546</strain>
    </source>
</reference>
<dbReference type="Pfam" id="PF01934">
    <property type="entry name" value="HepT-like"/>
    <property type="match status" value="1"/>
</dbReference>
<dbReference type="Proteomes" id="UP000275749">
    <property type="component" value="Unassembled WGS sequence"/>
</dbReference>
<evidence type="ECO:0000313" key="6">
    <source>
        <dbReference type="Proteomes" id="UP000275749"/>
    </source>
</evidence>
<dbReference type="GO" id="GO:0004540">
    <property type="term" value="F:RNA nuclease activity"/>
    <property type="evidence" value="ECO:0007669"/>
    <property type="project" value="InterPro"/>
</dbReference>
<keyword evidence="1" id="KW-1277">Toxin-antitoxin system</keyword>
<evidence type="ECO:0000256" key="3">
    <source>
        <dbReference type="ARBA" id="ARBA00022801"/>
    </source>
</evidence>
<dbReference type="EMBL" id="RKHG01000001">
    <property type="protein sequence ID" value="ROR54429.1"/>
    <property type="molecule type" value="Genomic_DNA"/>
</dbReference>
<comment type="similarity">
    <text evidence="4">Belongs to the HepT RNase toxin family.</text>
</comment>